<dbReference type="AlphaFoldDB" id="A0AAD4HAF3"/>
<dbReference type="EMBL" id="JAAAIL010000103">
    <property type="protein sequence ID" value="KAG0279792.1"/>
    <property type="molecule type" value="Genomic_DNA"/>
</dbReference>
<evidence type="ECO:0000256" key="1">
    <source>
        <dbReference type="SAM" id="Phobius"/>
    </source>
</evidence>
<sequence length="505" mass="55521">MPSGGDSTTTSSPWPSNFSVRWIPYIPFAVVYLVIKALWTGLRLLVLHSILFAEHAGMHLMVVVEKAAQWSVQEGPEFVRTWVVAPVCSGAVAVWESPAMAKLKSTMEETVIPQIVRISITTHTSIMAFLAKVIAWIRTIADPVKSAAVWFAVECLYNPVQAIGSRLATLSHSFLQTAKVYLTELAKDAVDLSKVLGRIGVWIWARVLTPTWTKLCALSNAVVNGLKKFLLWLAQTIYTRVFAPVGRAALDGFLILRSHPSLLAGLQALSSKAQEKCSLALQRLESVNWLVLLETVLTKVFTTVHHYTTLALTLAWNGLKYFAVEMIPNAYQDLMNALELARPVVAWVVEKFVQVAHPLWQVISWVSWAVYTHTGPTLAWLHKNIALPAHSLWVSSILPALTAITNVVITNTTRISNMVLKAGQALAVVVVPIWNALAQVALALQAALSQAGAKIVELSGGFGVYMQSLAPQFDAFKVQAGQVMDEVVLSISNAMMDWVKKEKRD</sequence>
<keyword evidence="1" id="KW-1133">Transmembrane helix</keyword>
<accession>A0AAD4HAF3</accession>
<keyword evidence="1" id="KW-0812">Transmembrane</keyword>
<name>A0AAD4HAF3_9FUNG</name>
<gene>
    <name evidence="2" type="ORF">BGZ95_000197</name>
</gene>
<keyword evidence="3" id="KW-1185">Reference proteome</keyword>
<evidence type="ECO:0000313" key="3">
    <source>
        <dbReference type="Proteomes" id="UP001194580"/>
    </source>
</evidence>
<protein>
    <submittedName>
        <fullName evidence="2">Uncharacterized protein</fullName>
    </submittedName>
</protein>
<keyword evidence="1" id="KW-0472">Membrane</keyword>
<dbReference type="Proteomes" id="UP001194580">
    <property type="component" value="Unassembled WGS sequence"/>
</dbReference>
<organism evidence="2 3">
    <name type="scientific">Linnemannia exigua</name>
    <dbReference type="NCBI Taxonomy" id="604196"/>
    <lineage>
        <taxon>Eukaryota</taxon>
        <taxon>Fungi</taxon>
        <taxon>Fungi incertae sedis</taxon>
        <taxon>Mucoromycota</taxon>
        <taxon>Mortierellomycotina</taxon>
        <taxon>Mortierellomycetes</taxon>
        <taxon>Mortierellales</taxon>
        <taxon>Mortierellaceae</taxon>
        <taxon>Linnemannia</taxon>
    </lineage>
</organism>
<comment type="caution">
    <text evidence="2">The sequence shown here is derived from an EMBL/GenBank/DDBJ whole genome shotgun (WGS) entry which is preliminary data.</text>
</comment>
<reference evidence="2" key="1">
    <citation type="journal article" date="2020" name="Fungal Divers.">
        <title>Resolving the Mortierellaceae phylogeny through synthesis of multi-gene phylogenetics and phylogenomics.</title>
        <authorList>
            <person name="Vandepol N."/>
            <person name="Liber J."/>
            <person name="Desiro A."/>
            <person name="Na H."/>
            <person name="Kennedy M."/>
            <person name="Barry K."/>
            <person name="Grigoriev I.V."/>
            <person name="Miller A.N."/>
            <person name="O'Donnell K."/>
            <person name="Stajich J.E."/>
            <person name="Bonito G."/>
        </authorList>
    </citation>
    <scope>NUCLEOTIDE SEQUENCE</scope>
    <source>
        <strain evidence="2">NRRL 28262</strain>
    </source>
</reference>
<proteinExistence type="predicted"/>
<feature type="transmembrane region" description="Helical" evidence="1">
    <location>
        <begin position="22"/>
        <end position="39"/>
    </location>
</feature>
<evidence type="ECO:0000313" key="2">
    <source>
        <dbReference type="EMBL" id="KAG0279792.1"/>
    </source>
</evidence>